<reference evidence="2" key="1">
    <citation type="journal article" date="2010" name="Nat. Biotechnol.">
        <title>Draft genome sequence of the oilseed species Ricinus communis.</title>
        <authorList>
            <person name="Chan A.P."/>
            <person name="Crabtree J."/>
            <person name="Zhao Q."/>
            <person name="Lorenzi H."/>
            <person name="Orvis J."/>
            <person name="Puiu D."/>
            <person name="Melake-Berhan A."/>
            <person name="Jones K.M."/>
            <person name="Redman J."/>
            <person name="Chen G."/>
            <person name="Cahoon E.B."/>
            <person name="Gedil M."/>
            <person name="Stanke M."/>
            <person name="Haas B.J."/>
            <person name="Wortman J.R."/>
            <person name="Fraser-Liggett C.M."/>
            <person name="Ravel J."/>
            <person name="Rabinowicz P.D."/>
        </authorList>
    </citation>
    <scope>NUCLEOTIDE SEQUENCE [LARGE SCALE GENOMIC DNA]</scope>
    <source>
        <strain evidence="2">cv. Hale</strain>
    </source>
</reference>
<evidence type="ECO:0000313" key="2">
    <source>
        <dbReference type="Proteomes" id="UP000008311"/>
    </source>
</evidence>
<organism evidence="1 2">
    <name type="scientific">Ricinus communis</name>
    <name type="common">Castor bean</name>
    <dbReference type="NCBI Taxonomy" id="3988"/>
    <lineage>
        <taxon>Eukaryota</taxon>
        <taxon>Viridiplantae</taxon>
        <taxon>Streptophyta</taxon>
        <taxon>Embryophyta</taxon>
        <taxon>Tracheophyta</taxon>
        <taxon>Spermatophyta</taxon>
        <taxon>Magnoliopsida</taxon>
        <taxon>eudicotyledons</taxon>
        <taxon>Gunneridae</taxon>
        <taxon>Pentapetalae</taxon>
        <taxon>rosids</taxon>
        <taxon>fabids</taxon>
        <taxon>Malpighiales</taxon>
        <taxon>Euphorbiaceae</taxon>
        <taxon>Acalyphoideae</taxon>
        <taxon>Acalypheae</taxon>
        <taxon>Ricinus</taxon>
    </lineage>
</organism>
<dbReference type="EMBL" id="EQ973831">
    <property type="protein sequence ID" value="EEF43561.1"/>
    <property type="molecule type" value="Genomic_DNA"/>
</dbReference>
<keyword evidence="2" id="KW-1185">Reference proteome</keyword>
<protein>
    <submittedName>
        <fullName evidence="1">Uncharacterized protein</fullName>
    </submittedName>
</protein>
<proteinExistence type="predicted"/>
<dbReference type="AlphaFoldDB" id="B9RYM4"/>
<accession>B9RYM4</accession>
<gene>
    <name evidence="1" type="ORF">RCOM_1131290</name>
</gene>
<dbReference type="Proteomes" id="UP000008311">
    <property type="component" value="Unassembled WGS sequence"/>
</dbReference>
<name>B9RYM4_RICCO</name>
<sequence>MSNINVTINEKYTAYLEVRLCQIVILKRTCLIGRTFKPIIYSSQHLHVLACASLKMLLPFTGEAVLCALSSGSSNNGVKVPAMRRSIKADITPHEESLRCRRHLYLGRAIIQYLPEDFAPFGVVQERCWTHFNSGRMIWNITILRDH</sequence>
<dbReference type="InParanoid" id="B9RYM4"/>
<evidence type="ECO:0000313" key="1">
    <source>
        <dbReference type="EMBL" id="EEF43561.1"/>
    </source>
</evidence>